<evidence type="ECO:0000256" key="7">
    <source>
        <dbReference type="ARBA" id="ARBA00022989"/>
    </source>
</evidence>
<dbReference type="KEGG" id="rarg:115751297"/>
<comment type="cofactor">
    <cofactor evidence="1 12">
        <name>heme</name>
        <dbReference type="ChEBI" id="CHEBI:30413"/>
    </cofactor>
</comment>
<dbReference type="PROSITE" id="PS00086">
    <property type="entry name" value="CYTOCHROME_P450"/>
    <property type="match status" value="1"/>
</dbReference>
<keyword evidence="7" id="KW-1133">Transmembrane helix</keyword>
<dbReference type="InterPro" id="IPR036396">
    <property type="entry name" value="Cyt_P450_sf"/>
</dbReference>
<dbReference type="GO" id="GO:0004497">
    <property type="term" value="F:monooxygenase activity"/>
    <property type="evidence" value="ECO:0007669"/>
    <property type="project" value="UniProtKB-KW"/>
</dbReference>
<keyword evidence="11" id="KW-0472">Membrane</keyword>
<comment type="subcellular location">
    <subcellularLocation>
        <location evidence="2">Membrane</location>
        <topology evidence="2">Single-pass membrane protein</topology>
    </subcellularLocation>
</comment>
<comment type="similarity">
    <text evidence="3 13">Belongs to the cytochrome P450 family.</text>
</comment>
<dbReference type="GO" id="GO:0020037">
    <property type="term" value="F:heme binding"/>
    <property type="evidence" value="ECO:0007669"/>
    <property type="project" value="InterPro"/>
</dbReference>
<evidence type="ECO:0000256" key="12">
    <source>
        <dbReference type="PIRSR" id="PIRSR602401-1"/>
    </source>
</evidence>
<dbReference type="GeneID" id="115751297"/>
<evidence type="ECO:0000256" key="10">
    <source>
        <dbReference type="ARBA" id="ARBA00023033"/>
    </source>
</evidence>
<evidence type="ECO:0000313" key="15">
    <source>
        <dbReference type="RefSeq" id="XP_030545000.1"/>
    </source>
</evidence>
<dbReference type="InterPro" id="IPR002401">
    <property type="entry name" value="Cyt_P450_E_grp-I"/>
</dbReference>
<dbReference type="CDD" id="cd11064">
    <property type="entry name" value="CYP86A"/>
    <property type="match status" value="1"/>
</dbReference>
<dbReference type="GO" id="GO:0016705">
    <property type="term" value="F:oxidoreductase activity, acting on paired donors, with incorporation or reduction of molecular oxygen"/>
    <property type="evidence" value="ECO:0007669"/>
    <property type="project" value="InterPro"/>
</dbReference>
<dbReference type="GO" id="GO:0005506">
    <property type="term" value="F:iron ion binding"/>
    <property type="evidence" value="ECO:0007669"/>
    <property type="project" value="InterPro"/>
</dbReference>
<dbReference type="Pfam" id="PF00067">
    <property type="entry name" value="p450"/>
    <property type="match status" value="1"/>
</dbReference>
<evidence type="ECO:0000313" key="14">
    <source>
        <dbReference type="Proteomes" id="UP000827889"/>
    </source>
</evidence>
<dbReference type="FunFam" id="1.10.630.10:FF:000044">
    <property type="entry name" value="Cytochrome P450"/>
    <property type="match status" value="1"/>
</dbReference>
<name>A0A8B8QD07_9MYRT</name>
<evidence type="ECO:0000256" key="1">
    <source>
        <dbReference type="ARBA" id="ARBA00001971"/>
    </source>
</evidence>
<dbReference type="GO" id="GO:0006629">
    <property type="term" value="P:lipid metabolic process"/>
    <property type="evidence" value="ECO:0007669"/>
    <property type="project" value="UniProtKB-ARBA"/>
</dbReference>
<dbReference type="Proteomes" id="UP000827889">
    <property type="component" value="Chromosome 1"/>
</dbReference>
<reference evidence="15" key="2">
    <citation type="submission" date="2025-08" db="UniProtKB">
        <authorList>
            <consortium name="RefSeq"/>
        </authorList>
    </citation>
    <scope>IDENTIFICATION</scope>
    <source>
        <tissue evidence="15">Leaf</tissue>
    </source>
</reference>
<dbReference type="OrthoDB" id="1470350at2759"/>
<accession>A0A8B8QD07</accession>
<dbReference type="InterPro" id="IPR001128">
    <property type="entry name" value="Cyt_P450"/>
</dbReference>
<evidence type="ECO:0000256" key="2">
    <source>
        <dbReference type="ARBA" id="ARBA00004167"/>
    </source>
</evidence>
<reference evidence="14" key="1">
    <citation type="submission" date="2025-05" db="UniProtKB">
        <authorList>
            <consortium name="RefSeq"/>
        </authorList>
    </citation>
    <scope>NUCLEOTIDE SEQUENCE [LARGE SCALE GENOMIC DNA]</scope>
</reference>
<evidence type="ECO:0000256" key="8">
    <source>
        <dbReference type="ARBA" id="ARBA00023002"/>
    </source>
</evidence>
<dbReference type="Gene3D" id="1.10.630.10">
    <property type="entry name" value="Cytochrome P450"/>
    <property type="match status" value="1"/>
</dbReference>
<keyword evidence="8 13" id="KW-0560">Oxidoreductase</keyword>
<evidence type="ECO:0000256" key="6">
    <source>
        <dbReference type="ARBA" id="ARBA00022723"/>
    </source>
</evidence>
<dbReference type="RefSeq" id="XP_030545000.1">
    <property type="nucleotide sequence ID" value="XM_030689140.2"/>
</dbReference>
<organism evidence="14 15">
    <name type="scientific">Rhodamnia argentea</name>
    <dbReference type="NCBI Taxonomy" id="178133"/>
    <lineage>
        <taxon>Eukaryota</taxon>
        <taxon>Viridiplantae</taxon>
        <taxon>Streptophyta</taxon>
        <taxon>Embryophyta</taxon>
        <taxon>Tracheophyta</taxon>
        <taxon>Spermatophyta</taxon>
        <taxon>Magnoliopsida</taxon>
        <taxon>eudicotyledons</taxon>
        <taxon>Gunneridae</taxon>
        <taxon>Pentapetalae</taxon>
        <taxon>rosids</taxon>
        <taxon>malvids</taxon>
        <taxon>Myrtales</taxon>
        <taxon>Myrtaceae</taxon>
        <taxon>Myrtoideae</taxon>
        <taxon>Myrteae</taxon>
        <taxon>Australasian group</taxon>
        <taxon>Rhodamnia</taxon>
    </lineage>
</organism>
<dbReference type="AlphaFoldDB" id="A0A8B8QD07"/>
<evidence type="ECO:0000256" key="11">
    <source>
        <dbReference type="ARBA" id="ARBA00023136"/>
    </source>
</evidence>
<feature type="non-terminal residue" evidence="15">
    <location>
        <position position="1"/>
    </location>
</feature>
<dbReference type="SUPFAM" id="SSF48264">
    <property type="entry name" value="Cytochrome P450"/>
    <property type="match status" value="1"/>
</dbReference>
<keyword evidence="9 12" id="KW-0408">Iron</keyword>
<dbReference type="PRINTS" id="PR00463">
    <property type="entry name" value="EP450I"/>
</dbReference>
<evidence type="ECO:0000256" key="3">
    <source>
        <dbReference type="ARBA" id="ARBA00010617"/>
    </source>
</evidence>
<dbReference type="GO" id="GO:0016020">
    <property type="term" value="C:membrane"/>
    <property type="evidence" value="ECO:0007669"/>
    <property type="project" value="UniProtKB-SubCell"/>
</dbReference>
<keyword evidence="10 13" id="KW-0503">Monooxygenase</keyword>
<feature type="binding site" description="axial binding residue" evidence="12">
    <location>
        <position position="480"/>
    </location>
    <ligand>
        <name>heme</name>
        <dbReference type="ChEBI" id="CHEBI:30413"/>
    </ligand>
    <ligandPart>
        <name>Fe</name>
        <dbReference type="ChEBI" id="CHEBI:18248"/>
    </ligandPart>
</feature>
<keyword evidence="4 12" id="KW-0349">Heme</keyword>
<evidence type="ECO:0000256" key="4">
    <source>
        <dbReference type="ARBA" id="ARBA00022617"/>
    </source>
</evidence>
<sequence>QHPTMTASPLIYSAMEWLQSHAHHVSLWDVTIAFLGYIISSCIVERLTNKNGPMLWPVLGIIPSIPFSQDEIYDWVTRALAKAGGTFWYRGVAFGGARGIITVDPANVEHVVRTRFGNYPKGKYYRERFRDLLGDGIFNADDAEWKEQRRLATSEMHSSRFERHSYDTMRELVHQKLLMVLEARAAAPRDDKPPLDLQDVLLRFTFDNICNAAFGVDPGCLTVDLPEVLFARAFEEATEFTLLRFLVPPFVWKPMRILSLGHERRLKEAVRIVHKFADKTVLDRRTELTKLGRLSDRSDLLSRLMEDKNHNFSNKFLRDFCISFILAGRDTSSVALVWFFWLIDKHSDVEAKVLSEIHQIILRRCPPVGRDAHQDVVFTPEELTDMVYLQAALSESLRLYPSVPMEMKEVQEDDVLPDGTELKRDDRVMYCIFSMARMEALWGRDCEEFRPERWLRDHGRRMVNESQFKYAVFNAGPRLCVGKKFAFMQMKMVAASVLWRYSVVVAKGHRAVPKVTTTLYMKYGLPVTLRPRVVAARKL</sequence>
<gene>
    <name evidence="15" type="primary">LOC115751297</name>
</gene>
<evidence type="ECO:0000256" key="13">
    <source>
        <dbReference type="RuleBase" id="RU000461"/>
    </source>
</evidence>
<evidence type="ECO:0000256" key="9">
    <source>
        <dbReference type="ARBA" id="ARBA00023004"/>
    </source>
</evidence>
<keyword evidence="14" id="KW-1185">Reference proteome</keyword>
<evidence type="ECO:0000256" key="5">
    <source>
        <dbReference type="ARBA" id="ARBA00022692"/>
    </source>
</evidence>
<proteinExistence type="inferred from homology"/>
<keyword evidence="6 12" id="KW-0479">Metal-binding</keyword>
<dbReference type="PANTHER" id="PTHR24296">
    <property type="entry name" value="CYTOCHROME P450"/>
    <property type="match status" value="1"/>
</dbReference>
<protein>
    <submittedName>
        <fullName evidence="15">Cytochrome P450 86B1</fullName>
    </submittedName>
</protein>
<dbReference type="InterPro" id="IPR017972">
    <property type="entry name" value="Cyt_P450_CS"/>
</dbReference>
<dbReference type="PRINTS" id="PR00385">
    <property type="entry name" value="P450"/>
</dbReference>
<keyword evidence="5" id="KW-0812">Transmembrane</keyword>